<evidence type="ECO:0000313" key="11">
    <source>
        <dbReference type="Proteomes" id="UP001558534"/>
    </source>
</evidence>
<feature type="domain" description="Methyl-accepting transducer" evidence="8">
    <location>
        <begin position="274"/>
        <end position="510"/>
    </location>
</feature>
<evidence type="ECO:0000259" key="8">
    <source>
        <dbReference type="PROSITE" id="PS50111"/>
    </source>
</evidence>
<dbReference type="PROSITE" id="PS50885">
    <property type="entry name" value="HAMP"/>
    <property type="match status" value="1"/>
</dbReference>
<dbReference type="PANTHER" id="PTHR32089:SF112">
    <property type="entry name" value="LYSOZYME-LIKE PROTEIN-RELATED"/>
    <property type="match status" value="1"/>
</dbReference>
<dbReference type="PANTHER" id="PTHR32089">
    <property type="entry name" value="METHYL-ACCEPTING CHEMOTAXIS PROTEIN MCPB"/>
    <property type="match status" value="1"/>
</dbReference>
<dbReference type="CDD" id="cd06225">
    <property type="entry name" value="HAMP"/>
    <property type="match status" value="1"/>
</dbReference>
<dbReference type="Gene3D" id="1.10.287.950">
    <property type="entry name" value="Methyl-accepting chemotaxis protein"/>
    <property type="match status" value="1"/>
</dbReference>
<dbReference type="Proteomes" id="UP001558534">
    <property type="component" value="Unassembled WGS sequence"/>
</dbReference>
<dbReference type="Pfam" id="PF00015">
    <property type="entry name" value="MCPsignal"/>
    <property type="match status" value="1"/>
</dbReference>
<dbReference type="Gene3D" id="6.10.340.10">
    <property type="match status" value="1"/>
</dbReference>
<evidence type="ECO:0000256" key="1">
    <source>
        <dbReference type="ARBA" id="ARBA00004236"/>
    </source>
</evidence>
<keyword evidence="2" id="KW-1003">Cell membrane</keyword>
<feature type="domain" description="HAMP" evidence="9">
    <location>
        <begin position="203"/>
        <end position="255"/>
    </location>
</feature>
<keyword evidence="4 6" id="KW-0807">Transducer</keyword>
<evidence type="ECO:0000256" key="4">
    <source>
        <dbReference type="ARBA" id="ARBA00023224"/>
    </source>
</evidence>
<dbReference type="PROSITE" id="PS50111">
    <property type="entry name" value="CHEMOTAXIS_TRANSDUC_2"/>
    <property type="match status" value="1"/>
</dbReference>
<evidence type="ECO:0000256" key="3">
    <source>
        <dbReference type="ARBA" id="ARBA00023136"/>
    </source>
</evidence>
<keyword evidence="11" id="KW-1185">Reference proteome</keyword>
<accession>A0ABV3W582</accession>
<dbReference type="SMART" id="SM00304">
    <property type="entry name" value="HAMP"/>
    <property type="match status" value="1"/>
</dbReference>
<protein>
    <submittedName>
        <fullName evidence="10">Methyl-accepting chemotaxis protein</fullName>
    </submittedName>
</protein>
<evidence type="ECO:0000256" key="2">
    <source>
        <dbReference type="ARBA" id="ARBA00022475"/>
    </source>
</evidence>
<evidence type="ECO:0000256" key="5">
    <source>
        <dbReference type="ARBA" id="ARBA00029447"/>
    </source>
</evidence>
<evidence type="ECO:0000259" key="9">
    <source>
        <dbReference type="PROSITE" id="PS50885"/>
    </source>
</evidence>
<evidence type="ECO:0000313" key="10">
    <source>
        <dbReference type="EMBL" id="MEX3748354.1"/>
    </source>
</evidence>
<feature type="transmembrane region" description="Helical" evidence="7">
    <location>
        <begin position="178"/>
        <end position="200"/>
    </location>
</feature>
<keyword evidence="3 7" id="KW-0472">Membrane</keyword>
<comment type="similarity">
    <text evidence="5">Belongs to the methyl-accepting chemotaxis (MCP) protein family.</text>
</comment>
<dbReference type="PRINTS" id="PR00260">
    <property type="entry name" value="CHEMTRNSDUCR"/>
</dbReference>
<dbReference type="RefSeq" id="WP_368638737.1">
    <property type="nucleotide sequence ID" value="NZ_JBFRHK010000034.1"/>
</dbReference>
<comment type="caution">
    <text evidence="10">The sequence shown here is derived from an EMBL/GenBank/DDBJ whole genome shotgun (WGS) entry which is preliminary data.</text>
</comment>
<feature type="transmembrane region" description="Helical" evidence="7">
    <location>
        <begin position="12"/>
        <end position="35"/>
    </location>
</feature>
<keyword evidence="7" id="KW-0812">Transmembrane</keyword>
<dbReference type="CDD" id="cd11386">
    <property type="entry name" value="MCP_signal"/>
    <property type="match status" value="1"/>
</dbReference>
<name>A0ABV3W582_9BACI</name>
<evidence type="ECO:0000256" key="6">
    <source>
        <dbReference type="PROSITE-ProRule" id="PRU00284"/>
    </source>
</evidence>
<dbReference type="InterPro" id="IPR003660">
    <property type="entry name" value="HAMP_dom"/>
</dbReference>
<evidence type="ECO:0000256" key="7">
    <source>
        <dbReference type="SAM" id="Phobius"/>
    </source>
</evidence>
<dbReference type="SMART" id="SM00283">
    <property type="entry name" value="MA"/>
    <property type="match status" value="1"/>
</dbReference>
<dbReference type="EMBL" id="JBFRHK010000034">
    <property type="protein sequence ID" value="MEX3748354.1"/>
    <property type="molecule type" value="Genomic_DNA"/>
</dbReference>
<reference evidence="10 11" key="1">
    <citation type="submission" date="2024-07" db="EMBL/GenBank/DDBJ databases">
        <title>Characterization of a bacterium isolated from hydrolysated instant sea cucumber by whole-genome sequencing and metabolomics.</title>
        <authorList>
            <person name="Luo X."/>
            <person name="Zhang Z."/>
            <person name="Zheng Z."/>
            <person name="Zhang W."/>
            <person name="Ming T."/>
            <person name="Jiao L."/>
            <person name="Su X."/>
            <person name="Kong F."/>
            <person name="Xu J."/>
        </authorList>
    </citation>
    <scope>NUCLEOTIDE SEQUENCE [LARGE SCALE GENOMIC DNA]</scope>
    <source>
        <strain evidence="10 11">XL-2024</strain>
    </source>
</reference>
<dbReference type="Pfam" id="PF00672">
    <property type="entry name" value="HAMP"/>
    <property type="match status" value="1"/>
</dbReference>
<sequence length="561" mass="61550">MLLKRMTIRKKILLNVLMPIVVISTIFSFVIFFVADHLIDGYIIPQFEKSLTMKMEEFDELFDKELINSAKTNKSAYEELVSKGNAFQEKYDLENVYIMSKVDNKEVILFLGNDDKYLSPLAFTDEQNAALGTTKMVTSDIYIDDYGAHKSTFLQVQGTDSVLGLDEDADFIVDLENVLIIICIVLALVFIVGSGVLAYFTAKRISEPLNNLVDYTKVIAAGDLTQELKSTSNDEIGQLASSFNSMQIQLKEVIGHVSSTADYVVNGSKELTNSIEQVTEMANQVSAAIQEVSVSSEMITTGAIQNQIAIREISEGITEITESTTNVSNESIKTSEESNEGNNVIQKSVQGIDAINELSKASMQMTEQMHQRSKEVGQITNVITSISDQINLLALNAAIEAARAGEYGKGFAVVADEIRHLAEQSAQSANDITKLISEMQNNSNESVEAITRVVNEIDHETVAIRVAGDTFQNISSLISNISMRTQSIASTVEQISASSEQVLGTTETTVQSLEQTSAGTQHIASTMQEQSAFMEEMLGTANQVNEMVENLKGQIAHFKIK</sequence>
<dbReference type="InterPro" id="IPR004089">
    <property type="entry name" value="MCPsignal_dom"/>
</dbReference>
<keyword evidence="7" id="KW-1133">Transmembrane helix</keyword>
<proteinExistence type="inferred from homology"/>
<dbReference type="SUPFAM" id="SSF58104">
    <property type="entry name" value="Methyl-accepting chemotaxis protein (MCP) signaling domain"/>
    <property type="match status" value="1"/>
</dbReference>
<comment type="subcellular location">
    <subcellularLocation>
        <location evidence="1">Cell membrane</location>
    </subcellularLocation>
</comment>
<gene>
    <name evidence="10" type="ORF">AB1300_25160</name>
</gene>
<organism evidence="10 11">
    <name type="scientific">Lysinibacillus xylanilyticus</name>
    <dbReference type="NCBI Taxonomy" id="582475"/>
    <lineage>
        <taxon>Bacteria</taxon>
        <taxon>Bacillati</taxon>
        <taxon>Bacillota</taxon>
        <taxon>Bacilli</taxon>
        <taxon>Bacillales</taxon>
        <taxon>Bacillaceae</taxon>
        <taxon>Lysinibacillus</taxon>
    </lineage>
</organism>
<dbReference type="InterPro" id="IPR004090">
    <property type="entry name" value="Chemotax_Me-accpt_rcpt"/>
</dbReference>